<feature type="region of interest" description="Disordered" evidence="1">
    <location>
        <begin position="1"/>
        <end position="46"/>
    </location>
</feature>
<organism evidence="2 3">
    <name type="scientific">Biomphalaria pfeifferi</name>
    <name type="common">Bloodfluke planorb</name>
    <name type="synonym">Freshwater snail</name>
    <dbReference type="NCBI Taxonomy" id="112525"/>
    <lineage>
        <taxon>Eukaryota</taxon>
        <taxon>Metazoa</taxon>
        <taxon>Spiralia</taxon>
        <taxon>Lophotrochozoa</taxon>
        <taxon>Mollusca</taxon>
        <taxon>Gastropoda</taxon>
        <taxon>Heterobranchia</taxon>
        <taxon>Euthyneura</taxon>
        <taxon>Panpulmonata</taxon>
        <taxon>Hygrophila</taxon>
        <taxon>Lymnaeoidea</taxon>
        <taxon>Planorbidae</taxon>
        <taxon>Biomphalaria</taxon>
    </lineage>
</organism>
<reference evidence="2" key="1">
    <citation type="journal article" date="2023" name="PLoS Negl. Trop. Dis.">
        <title>A genome sequence for Biomphalaria pfeifferi, the major vector snail for the human-infecting parasite Schistosoma mansoni.</title>
        <authorList>
            <person name="Bu L."/>
            <person name="Lu L."/>
            <person name="Laidemitt M.R."/>
            <person name="Zhang S.M."/>
            <person name="Mutuku M."/>
            <person name="Mkoji G."/>
            <person name="Steinauer M."/>
            <person name="Loker E.S."/>
        </authorList>
    </citation>
    <scope>NUCLEOTIDE SEQUENCE</scope>
    <source>
        <strain evidence="2">KasaAsao</strain>
    </source>
</reference>
<proteinExistence type="predicted"/>
<feature type="compositionally biased region" description="Polar residues" evidence="1">
    <location>
        <begin position="1"/>
        <end position="17"/>
    </location>
</feature>
<dbReference type="Proteomes" id="UP001233172">
    <property type="component" value="Unassembled WGS sequence"/>
</dbReference>
<feature type="non-terminal residue" evidence="2">
    <location>
        <position position="82"/>
    </location>
</feature>
<gene>
    <name evidence="2" type="ORF">Bpfe_007339</name>
</gene>
<protein>
    <submittedName>
        <fullName evidence="2">Uncharacterized protein</fullName>
    </submittedName>
</protein>
<keyword evidence="3" id="KW-1185">Reference proteome</keyword>
<dbReference type="EMBL" id="JASAOG010000022">
    <property type="protein sequence ID" value="KAK0063143.1"/>
    <property type="molecule type" value="Genomic_DNA"/>
</dbReference>
<name>A0AAD8BZR3_BIOPF</name>
<comment type="caution">
    <text evidence="2">The sequence shown here is derived from an EMBL/GenBank/DDBJ whole genome shotgun (WGS) entry which is preliminary data.</text>
</comment>
<evidence type="ECO:0000256" key="1">
    <source>
        <dbReference type="SAM" id="MobiDB-lite"/>
    </source>
</evidence>
<evidence type="ECO:0000313" key="2">
    <source>
        <dbReference type="EMBL" id="KAK0063143.1"/>
    </source>
</evidence>
<reference evidence="2" key="2">
    <citation type="submission" date="2023-04" db="EMBL/GenBank/DDBJ databases">
        <authorList>
            <person name="Bu L."/>
            <person name="Lu L."/>
            <person name="Laidemitt M.R."/>
            <person name="Zhang S.M."/>
            <person name="Mutuku M."/>
            <person name="Mkoji G."/>
            <person name="Steinauer M."/>
            <person name="Loker E.S."/>
        </authorList>
    </citation>
    <scope>NUCLEOTIDE SEQUENCE</scope>
    <source>
        <strain evidence="2">KasaAsao</strain>
        <tissue evidence="2">Whole Snail</tissue>
    </source>
</reference>
<dbReference type="AlphaFoldDB" id="A0AAD8BZR3"/>
<evidence type="ECO:0000313" key="3">
    <source>
        <dbReference type="Proteomes" id="UP001233172"/>
    </source>
</evidence>
<sequence length="82" mass="9383">MENNFLLPSTSSAQEVSENTKKPNGKRNYTRSSKENAKNTQDNSLAEIRVNNYEEVKRSKSKKLKGLSLERADQLRIKANQQ</sequence>
<accession>A0AAD8BZR3</accession>